<dbReference type="EMBL" id="BLLF01000323">
    <property type="protein sequence ID" value="GFH10520.1"/>
    <property type="molecule type" value="Genomic_DNA"/>
</dbReference>
<accession>A0A699YKA6</accession>
<dbReference type="AlphaFoldDB" id="A0A699YKA6"/>
<comment type="caution">
    <text evidence="3">The sequence shown here is derived from an EMBL/GenBank/DDBJ whole genome shotgun (WGS) entry which is preliminary data.</text>
</comment>
<evidence type="ECO:0000256" key="2">
    <source>
        <dbReference type="ARBA" id="ARBA00023098"/>
    </source>
</evidence>
<gene>
    <name evidence="3" type="ORF">HaLaN_05846</name>
</gene>
<sequence length="149" mass="15706">MADSINRAGLDQLNAYAAAAGRAGSPSLAALNAHYQPGAVRAAKDVEAVWLVRRATAECGGVRAVNCKSGKDRTALELALSLSQEVGAAGMVPDRLLHSLRTALQVGLSYELTSWNSGQPSSYAFELLELACLPSGWAPSWRYCGKVQS</sequence>
<protein>
    <submittedName>
        <fullName evidence="3">Uncharacterized protein</fullName>
    </submittedName>
</protein>
<reference evidence="3 4" key="1">
    <citation type="submission" date="2020-02" db="EMBL/GenBank/DDBJ databases">
        <title>Draft genome sequence of Haematococcus lacustris strain NIES-144.</title>
        <authorList>
            <person name="Morimoto D."/>
            <person name="Nakagawa S."/>
            <person name="Yoshida T."/>
            <person name="Sawayama S."/>
        </authorList>
    </citation>
    <scope>NUCLEOTIDE SEQUENCE [LARGE SCALE GENOMIC DNA]</scope>
    <source>
        <strain evidence="3 4">NIES-144</strain>
    </source>
</reference>
<dbReference type="PANTHER" id="PTHR12187">
    <property type="entry name" value="AGAP000124-PA"/>
    <property type="match status" value="1"/>
</dbReference>
<evidence type="ECO:0000313" key="4">
    <source>
        <dbReference type="Proteomes" id="UP000485058"/>
    </source>
</evidence>
<dbReference type="InterPro" id="IPR039034">
    <property type="entry name" value="INPP4"/>
</dbReference>
<name>A0A699YKA6_HAELA</name>
<dbReference type="PANTHER" id="PTHR12187:SF11">
    <property type="entry name" value="PHOSPHATIDYLINOSITOL-3,4-BISPHOSPHATE 4-PHOSPHATASE"/>
    <property type="match status" value="1"/>
</dbReference>
<keyword evidence="2" id="KW-0443">Lipid metabolism</keyword>
<keyword evidence="4" id="KW-1185">Reference proteome</keyword>
<organism evidence="3 4">
    <name type="scientific">Haematococcus lacustris</name>
    <name type="common">Green alga</name>
    <name type="synonym">Haematococcus pluvialis</name>
    <dbReference type="NCBI Taxonomy" id="44745"/>
    <lineage>
        <taxon>Eukaryota</taxon>
        <taxon>Viridiplantae</taxon>
        <taxon>Chlorophyta</taxon>
        <taxon>core chlorophytes</taxon>
        <taxon>Chlorophyceae</taxon>
        <taxon>CS clade</taxon>
        <taxon>Chlamydomonadales</taxon>
        <taxon>Haematococcaceae</taxon>
        <taxon>Haematococcus</taxon>
    </lineage>
</organism>
<dbReference type="GO" id="GO:0005737">
    <property type="term" value="C:cytoplasm"/>
    <property type="evidence" value="ECO:0007669"/>
    <property type="project" value="TreeGrafter"/>
</dbReference>
<keyword evidence="1" id="KW-0378">Hydrolase</keyword>
<evidence type="ECO:0000313" key="3">
    <source>
        <dbReference type="EMBL" id="GFH10520.1"/>
    </source>
</evidence>
<proteinExistence type="predicted"/>
<dbReference type="Proteomes" id="UP000485058">
    <property type="component" value="Unassembled WGS sequence"/>
</dbReference>
<evidence type="ECO:0000256" key="1">
    <source>
        <dbReference type="ARBA" id="ARBA00022801"/>
    </source>
</evidence>
<dbReference type="GO" id="GO:0016316">
    <property type="term" value="F:phosphatidylinositol-3,4-bisphosphate 4-phosphatase activity"/>
    <property type="evidence" value="ECO:0007669"/>
    <property type="project" value="InterPro"/>
</dbReference>